<gene>
    <name evidence="1" type="ORF">QYF61_006436</name>
</gene>
<dbReference type="AlphaFoldDB" id="A0AAN7RVK4"/>
<protein>
    <recommendedName>
        <fullName evidence="3">Rna-directed dna polymerase from mobile element jockey-like</fullName>
    </recommendedName>
</protein>
<dbReference type="Proteomes" id="UP001333110">
    <property type="component" value="Unassembled WGS sequence"/>
</dbReference>
<proteinExistence type="predicted"/>
<name>A0AAN7RVK4_MYCAM</name>
<comment type="caution">
    <text evidence="1">The sequence shown here is derived from an EMBL/GenBank/DDBJ whole genome shotgun (WGS) entry which is preliminary data.</text>
</comment>
<reference evidence="1 2" key="1">
    <citation type="journal article" date="2023" name="J. Hered.">
        <title>Chromosome-level genome of the wood stork (Mycteria americana) provides insight into avian chromosome evolution.</title>
        <authorList>
            <person name="Flamio R. Jr."/>
            <person name="Ramstad K.M."/>
        </authorList>
    </citation>
    <scope>NUCLEOTIDE SEQUENCE [LARGE SCALE GENOMIC DNA]</scope>
    <source>
        <strain evidence="1">JAX WOST 10</strain>
    </source>
</reference>
<organism evidence="1 2">
    <name type="scientific">Mycteria americana</name>
    <name type="common">Wood stork</name>
    <dbReference type="NCBI Taxonomy" id="33587"/>
    <lineage>
        <taxon>Eukaryota</taxon>
        <taxon>Metazoa</taxon>
        <taxon>Chordata</taxon>
        <taxon>Craniata</taxon>
        <taxon>Vertebrata</taxon>
        <taxon>Euteleostomi</taxon>
        <taxon>Archelosauria</taxon>
        <taxon>Archosauria</taxon>
        <taxon>Dinosauria</taxon>
        <taxon>Saurischia</taxon>
        <taxon>Theropoda</taxon>
        <taxon>Coelurosauria</taxon>
        <taxon>Aves</taxon>
        <taxon>Neognathae</taxon>
        <taxon>Neoaves</taxon>
        <taxon>Aequornithes</taxon>
        <taxon>Ciconiiformes</taxon>
        <taxon>Ciconiidae</taxon>
        <taxon>Mycteria</taxon>
    </lineage>
</organism>
<evidence type="ECO:0008006" key="3">
    <source>
        <dbReference type="Google" id="ProtNLM"/>
    </source>
</evidence>
<dbReference type="EMBL" id="JAUNZN010000022">
    <property type="protein sequence ID" value="KAK4809178.1"/>
    <property type="molecule type" value="Genomic_DNA"/>
</dbReference>
<evidence type="ECO:0000313" key="2">
    <source>
        <dbReference type="Proteomes" id="UP001333110"/>
    </source>
</evidence>
<evidence type="ECO:0000313" key="1">
    <source>
        <dbReference type="EMBL" id="KAK4809178.1"/>
    </source>
</evidence>
<accession>A0AAN7RVK4</accession>
<keyword evidence="2" id="KW-1185">Reference proteome</keyword>
<sequence length="77" mass="8923">MATGSINSPVIIKGKRDLDRLKKWADRNLLKFTEGKYKVLNMGQNKLMEQGRLRADWLGGSFEEKDLTDNRLNRSQQ</sequence>